<reference evidence="5" key="1">
    <citation type="submission" date="2022-12" db="EMBL/GenBank/DDBJ databases">
        <authorList>
            <person name="Alioto T."/>
            <person name="Alioto T."/>
            <person name="Gomez Garrido J."/>
        </authorList>
    </citation>
    <scope>NUCLEOTIDE SEQUENCE</scope>
</reference>
<feature type="domain" description="DUF5580" evidence="4">
    <location>
        <begin position="440"/>
        <end position="513"/>
    </location>
</feature>
<evidence type="ECO:0000313" key="5">
    <source>
        <dbReference type="EMBL" id="CAI5777044.1"/>
    </source>
</evidence>
<feature type="compositionally biased region" description="Basic and acidic residues" evidence="1">
    <location>
        <begin position="111"/>
        <end position="140"/>
    </location>
</feature>
<proteinExistence type="predicted"/>
<dbReference type="InterPro" id="IPR049246">
    <property type="entry name" value="DUF5580_M"/>
</dbReference>
<evidence type="ECO:0000259" key="2">
    <source>
        <dbReference type="Pfam" id="PF17743"/>
    </source>
</evidence>
<dbReference type="Gene3D" id="1.10.238.10">
    <property type="entry name" value="EF-hand"/>
    <property type="match status" value="1"/>
</dbReference>
<accession>A0AA35KGV3</accession>
<dbReference type="PANTHER" id="PTHR34830">
    <property type="entry name" value="SIMILAR TO HYPOTHETICAL PROTEIN MGC34837"/>
    <property type="match status" value="1"/>
</dbReference>
<evidence type="ECO:0000259" key="4">
    <source>
        <dbReference type="Pfam" id="PF20743"/>
    </source>
</evidence>
<feature type="region of interest" description="Disordered" evidence="1">
    <location>
        <begin position="111"/>
        <end position="152"/>
    </location>
</feature>
<dbReference type="Proteomes" id="UP001178461">
    <property type="component" value="Chromosome 6"/>
</dbReference>
<dbReference type="EMBL" id="OX395131">
    <property type="protein sequence ID" value="CAI5777044.1"/>
    <property type="molecule type" value="Genomic_DNA"/>
</dbReference>
<dbReference type="InterPro" id="IPR049247">
    <property type="entry name" value="DUF5580_C"/>
</dbReference>
<evidence type="ECO:0000313" key="6">
    <source>
        <dbReference type="Proteomes" id="UP001178461"/>
    </source>
</evidence>
<dbReference type="SUPFAM" id="SSF47473">
    <property type="entry name" value="EF-hand"/>
    <property type="match status" value="1"/>
</dbReference>
<dbReference type="InterPro" id="IPR048316">
    <property type="entry name" value="DUF5580_N"/>
</dbReference>
<feature type="domain" description="DUF5580" evidence="2">
    <location>
        <begin position="194"/>
        <end position="282"/>
    </location>
</feature>
<sequence>MPPVAPIGKATQRIHQSYREVAFHSEQVLAMASVRNIPYGFNANYETVIKIIGSKYVRCLVEKTDGKAKEGVKTETQSMLRTLAPHNARQAHGNPPGLNRPPCQQIHYGLRDEQQNKGEKEEQKSKQGETSDSRSVDNKGLKPLNTHCVTAPSGDKSLSYIHTLQKPSMETHILKQLERQQDIAQKPMDEENDSLLGILRKELEQCPLNLTTLEKFQEECKVLDPRVSRLLSQAQLSHLLLKYEVPLQLPTVKLLFKRFSKANDQELVNYEKLLQFLMPVAASKTQQTQALPRKSQNMENHCKSSWTPEDAFQALKQTLKEHKGELSLQDKTCSGLLSPSETEIICKKHGLTLPTGILEALVSTCEFGKRGKIEWKTFVEFLKKVQAGINPALLVCRRGNKEKSEDDSQDKEWSNRCAGKTWEQMKEVTYDSIDAEEQDAWIDRFRKLERALYLCDVKNTGKLEKEKAKRLIHNYNQIYDLCLSPLKIDKAFRPFRPGQDIPLEPLLDYLKEL</sequence>
<dbReference type="Pfam" id="PF17743">
    <property type="entry name" value="DUF5580"/>
    <property type="match status" value="1"/>
</dbReference>
<evidence type="ECO:0000256" key="1">
    <source>
        <dbReference type="SAM" id="MobiDB-lite"/>
    </source>
</evidence>
<dbReference type="InterPro" id="IPR040774">
    <property type="entry name" value="DUF5580"/>
</dbReference>
<dbReference type="Pfam" id="PF20742">
    <property type="entry name" value="DUF5580_M"/>
    <property type="match status" value="1"/>
</dbReference>
<name>A0AA35KGV3_9SAUR</name>
<dbReference type="AlphaFoldDB" id="A0AA35KGV3"/>
<evidence type="ECO:0000259" key="3">
    <source>
        <dbReference type="Pfam" id="PF20742"/>
    </source>
</evidence>
<keyword evidence="6" id="KW-1185">Reference proteome</keyword>
<protein>
    <submittedName>
        <fullName evidence="5">Uncharacterized protein</fullName>
    </submittedName>
</protein>
<dbReference type="PANTHER" id="PTHR34830:SF1">
    <property type="entry name" value="GENE 12695-RELATED"/>
    <property type="match status" value="1"/>
</dbReference>
<feature type="domain" description="DUF5580" evidence="3">
    <location>
        <begin position="313"/>
        <end position="386"/>
    </location>
</feature>
<organism evidence="5 6">
    <name type="scientific">Podarcis lilfordi</name>
    <name type="common">Lilford's wall lizard</name>
    <dbReference type="NCBI Taxonomy" id="74358"/>
    <lineage>
        <taxon>Eukaryota</taxon>
        <taxon>Metazoa</taxon>
        <taxon>Chordata</taxon>
        <taxon>Craniata</taxon>
        <taxon>Vertebrata</taxon>
        <taxon>Euteleostomi</taxon>
        <taxon>Lepidosauria</taxon>
        <taxon>Squamata</taxon>
        <taxon>Bifurcata</taxon>
        <taxon>Unidentata</taxon>
        <taxon>Episquamata</taxon>
        <taxon>Laterata</taxon>
        <taxon>Lacertibaenia</taxon>
        <taxon>Lacertidae</taxon>
        <taxon>Podarcis</taxon>
    </lineage>
</organism>
<gene>
    <name evidence="5" type="ORF">PODLI_1B020002</name>
</gene>
<dbReference type="Pfam" id="PF20743">
    <property type="entry name" value="DUF5580_C"/>
    <property type="match status" value="1"/>
</dbReference>
<dbReference type="InterPro" id="IPR011992">
    <property type="entry name" value="EF-hand-dom_pair"/>
</dbReference>